<evidence type="ECO:0000256" key="2">
    <source>
        <dbReference type="PIRSR" id="PIRSR014972-2"/>
    </source>
</evidence>
<feature type="domain" description="Fluoroacetyl-CoA-specific thioesterase-like" evidence="3">
    <location>
        <begin position="14"/>
        <end position="114"/>
    </location>
</feature>
<evidence type="ECO:0000256" key="1">
    <source>
        <dbReference type="PIRSR" id="PIRSR014972-1"/>
    </source>
</evidence>
<feature type="active site" evidence="1">
    <location>
        <position position="40"/>
    </location>
</feature>
<dbReference type="AlphaFoldDB" id="A0A3L7A4B5"/>
<dbReference type="OrthoDB" id="6902891at2"/>
<evidence type="ECO:0000313" key="5">
    <source>
        <dbReference type="Proteomes" id="UP000269692"/>
    </source>
</evidence>
<gene>
    <name evidence="4" type="ORF">D9R14_17515</name>
</gene>
<reference evidence="4 5" key="1">
    <citation type="submission" date="2018-10" db="EMBL/GenBank/DDBJ databases">
        <title>Xanthobacter tagetidis genome sequencing and assembly.</title>
        <authorList>
            <person name="Maclea K.S."/>
            <person name="Goen A.E."/>
            <person name="Fatima S.A."/>
        </authorList>
    </citation>
    <scope>NUCLEOTIDE SEQUENCE [LARGE SCALE GENOMIC DNA]</scope>
    <source>
        <strain evidence="4 5">ATCC 700314</strain>
    </source>
</reference>
<dbReference type="Pfam" id="PF22636">
    <property type="entry name" value="FlK"/>
    <property type="match status" value="1"/>
</dbReference>
<name>A0A3L7A4B5_9HYPH</name>
<dbReference type="Proteomes" id="UP000269692">
    <property type="component" value="Unassembled WGS sequence"/>
</dbReference>
<dbReference type="SUPFAM" id="SSF54637">
    <property type="entry name" value="Thioesterase/thiol ester dehydrase-isomerase"/>
    <property type="match status" value="1"/>
</dbReference>
<dbReference type="RefSeq" id="WP_121624642.1">
    <property type="nucleotide sequence ID" value="NZ_JACIIW010000011.1"/>
</dbReference>
<dbReference type="InterPro" id="IPR025540">
    <property type="entry name" value="FlK"/>
</dbReference>
<comment type="caution">
    <text evidence="4">The sequence shown here is derived from an EMBL/GenBank/DDBJ whole genome shotgun (WGS) entry which is preliminary data.</text>
</comment>
<organism evidence="4 5">
    <name type="scientific">Xanthobacter tagetidis</name>
    <dbReference type="NCBI Taxonomy" id="60216"/>
    <lineage>
        <taxon>Bacteria</taxon>
        <taxon>Pseudomonadati</taxon>
        <taxon>Pseudomonadota</taxon>
        <taxon>Alphaproteobacteria</taxon>
        <taxon>Hyphomicrobiales</taxon>
        <taxon>Xanthobacteraceae</taxon>
        <taxon>Xanthobacter</taxon>
    </lineage>
</organism>
<proteinExistence type="predicted"/>
<feature type="binding site" evidence="2">
    <location>
        <position position="110"/>
    </location>
    <ligand>
        <name>substrate</name>
    </ligand>
</feature>
<keyword evidence="5" id="KW-1185">Reference proteome</keyword>
<feature type="binding site" evidence="2">
    <location>
        <position position="59"/>
    </location>
    <ligand>
        <name>CoA</name>
        <dbReference type="ChEBI" id="CHEBI:57287"/>
    </ligand>
</feature>
<feature type="binding site" evidence="2">
    <location>
        <position position="59"/>
    </location>
    <ligand>
        <name>substrate</name>
    </ligand>
</feature>
<feature type="active site" evidence="1">
    <location>
        <position position="66"/>
    </location>
</feature>
<sequence length="137" mass="14903">MIVVGARTRRRVVVDDARAITFMGPTLRVYGTPNMLYDVEMVCRDMLLPMLETGHDSVGAQVRLVHSGPALMGAEVDVEAEITGVDGRRVSFEAVVRTEGAIIGTVAHQRGVVEVARLQARVDEMRARLDAPQSCAD</sequence>
<accession>A0A3L7A4B5</accession>
<dbReference type="EMBL" id="RCTF01000016">
    <property type="protein sequence ID" value="RLP75176.1"/>
    <property type="molecule type" value="Genomic_DNA"/>
</dbReference>
<dbReference type="InterPro" id="IPR029069">
    <property type="entry name" value="HotDog_dom_sf"/>
</dbReference>
<dbReference type="Gene3D" id="3.10.129.10">
    <property type="entry name" value="Hotdog Thioesterase"/>
    <property type="match status" value="1"/>
</dbReference>
<evidence type="ECO:0000313" key="4">
    <source>
        <dbReference type="EMBL" id="RLP75176.1"/>
    </source>
</evidence>
<dbReference type="PANTHER" id="PTHR36934">
    <property type="entry name" value="BLR0278 PROTEIN"/>
    <property type="match status" value="1"/>
</dbReference>
<dbReference type="PIRSF" id="PIRSF014972">
    <property type="entry name" value="FlK"/>
    <property type="match status" value="1"/>
</dbReference>
<protein>
    <submittedName>
        <fullName evidence="4">LysR family transcriptional regulator</fullName>
    </submittedName>
</protein>
<dbReference type="InterPro" id="IPR054485">
    <property type="entry name" value="FlK-like_dom"/>
</dbReference>
<dbReference type="PANTHER" id="PTHR36934:SF1">
    <property type="entry name" value="THIOESTERASE DOMAIN-CONTAINING PROTEIN"/>
    <property type="match status" value="1"/>
</dbReference>
<feature type="active site" evidence="1">
    <location>
        <position position="32"/>
    </location>
</feature>
<evidence type="ECO:0000259" key="3">
    <source>
        <dbReference type="Pfam" id="PF22636"/>
    </source>
</evidence>